<dbReference type="RefSeq" id="WP_188329101.1">
    <property type="nucleotide sequence ID" value="NZ_CP059491.1"/>
</dbReference>
<dbReference type="CDD" id="cd00093">
    <property type="entry name" value="HTH_XRE"/>
    <property type="match status" value="1"/>
</dbReference>
<accession>A0A7D7LZA5</accession>
<dbReference type="InterPro" id="IPR001387">
    <property type="entry name" value="Cro/C1-type_HTH"/>
</dbReference>
<evidence type="ECO:0000313" key="2">
    <source>
        <dbReference type="EMBL" id="QMT03478.1"/>
    </source>
</evidence>
<sequence>MAMLLREALGDSLRRVRTQQGRTLREVSTGARVSLGYLSEVERGQKEASSELLAAICAALDVEIADLLLEVGHAMRPAGAEPAVVGAGRETVSAHGAAEITEAALTATKVVIPAPAGRREATALAAA</sequence>
<feature type="domain" description="HTH cro/C1-type" evidence="1">
    <location>
        <begin position="13"/>
        <end position="67"/>
    </location>
</feature>
<protein>
    <submittedName>
        <fullName evidence="2">Helix-turn-helix transcriptional regulator</fullName>
    </submittedName>
</protein>
<evidence type="ECO:0000259" key="1">
    <source>
        <dbReference type="PROSITE" id="PS50943"/>
    </source>
</evidence>
<reference evidence="3" key="1">
    <citation type="submission" date="2020-07" db="EMBL/GenBank/DDBJ databases">
        <title>novel species isolated from the respiratory tract of Marmot.</title>
        <authorList>
            <person name="Zhang G."/>
        </authorList>
    </citation>
    <scope>NUCLEOTIDE SEQUENCE [LARGE SCALE GENOMIC DNA]</scope>
    <source>
        <strain evidence="3">686</strain>
    </source>
</reference>
<dbReference type="AlphaFoldDB" id="A0A7D7LZA5"/>
<dbReference type="Pfam" id="PF01381">
    <property type="entry name" value="HTH_3"/>
    <property type="match status" value="1"/>
</dbReference>
<gene>
    <name evidence="2" type="ORF">H1R19_10550</name>
</gene>
<keyword evidence="3" id="KW-1185">Reference proteome</keyword>
<dbReference type="Gene3D" id="1.10.260.40">
    <property type="entry name" value="lambda repressor-like DNA-binding domains"/>
    <property type="match status" value="1"/>
</dbReference>
<dbReference type="SUPFAM" id="SSF47413">
    <property type="entry name" value="lambda repressor-like DNA-binding domains"/>
    <property type="match status" value="1"/>
</dbReference>
<name>A0A7D7LZA5_9ACTN</name>
<dbReference type="SMART" id="SM00530">
    <property type="entry name" value="HTH_XRE"/>
    <property type="match status" value="1"/>
</dbReference>
<dbReference type="PROSITE" id="PS50943">
    <property type="entry name" value="HTH_CROC1"/>
    <property type="match status" value="1"/>
</dbReference>
<dbReference type="Proteomes" id="UP000515663">
    <property type="component" value="Chromosome"/>
</dbReference>
<proteinExistence type="predicted"/>
<dbReference type="KEGG" id="gji:H1R19_10550"/>
<dbReference type="InterPro" id="IPR010982">
    <property type="entry name" value="Lambda_DNA-bd_dom_sf"/>
</dbReference>
<evidence type="ECO:0000313" key="3">
    <source>
        <dbReference type="Proteomes" id="UP000515663"/>
    </source>
</evidence>
<dbReference type="EMBL" id="CP059491">
    <property type="protein sequence ID" value="QMT03478.1"/>
    <property type="molecule type" value="Genomic_DNA"/>
</dbReference>
<dbReference type="GO" id="GO:0003677">
    <property type="term" value="F:DNA binding"/>
    <property type="evidence" value="ECO:0007669"/>
    <property type="project" value="InterPro"/>
</dbReference>
<organism evidence="2 3">
    <name type="scientific">Gordonia jinghuaiqii</name>
    <dbReference type="NCBI Taxonomy" id="2758710"/>
    <lineage>
        <taxon>Bacteria</taxon>
        <taxon>Bacillati</taxon>
        <taxon>Actinomycetota</taxon>
        <taxon>Actinomycetes</taxon>
        <taxon>Mycobacteriales</taxon>
        <taxon>Gordoniaceae</taxon>
        <taxon>Gordonia</taxon>
    </lineage>
</organism>